<dbReference type="InterPro" id="IPR036152">
    <property type="entry name" value="Asp/glu_Ase-like_sf"/>
</dbReference>
<accession>A0A315ZCU7</accession>
<organism evidence="10 11">
    <name type="scientific">Sediminitomix flava</name>
    <dbReference type="NCBI Taxonomy" id="379075"/>
    <lineage>
        <taxon>Bacteria</taxon>
        <taxon>Pseudomonadati</taxon>
        <taxon>Bacteroidota</taxon>
        <taxon>Cytophagia</taxon>
        <taxon>Cytophagales</taxon>
        <taxon>Flammeovirgaceae</taxon>
        <taxon>Sediminitomix</taxon>
    </lineage>
</organism>
<dbReference type="CDD" id="cd08963">
    <property type="entry name" value="L-asparaginase_I"/>
    <property type="match status" value="1"/>
</dbReference>
<dbReference type="GO" id="GO:0004067">
    <property type="term" value="F:asparaginase activity"/>
    <property type="evidence" value="ECO:0007669"/>
    <property type="project" value="UniProtKB-UniRule"/>
</dbReference>
<evidence type="ECO:0000313" key="10">
    <source>
        <dbReference type="EMBL" id="PWJ42929.1"/>
    </source>
</evidence>
<dbReference type="PROSITE" id="PS00917">
    <property type="entry name" value="ASN_GLN_ASE_2"/>
    <property type="match status" value="1"/>
</dbReference>
<dbReference type="InterPro" id="IPR027475">
    <property type="entry name" value="Asparaginase/glutaminase_AS2"/>
</dbReference>
<feature type="binding site" evidence="5">
    <location>
        <position position="76"/>
    </location>
    <ligand>
        <name>substrate</name>
    </ligand>
</feature>
<dbReference type="Gene3D" id="3.40.50.40">
    <property type="match status" value="1"/>
</dbReference>
<dbReference type="InterPro" id="IPR006033">
    <property type="entry name" value="AsnA_fam"/>
</dbReference>
<dbReference type="PRINTS" id="PR00139">
    <property type="entry name" value="ASNGLNASE"/>
</dbReference>
<dbReference type="FunFam" id="3.40.50.1170:FF:000001">
    <property type="entry name" value="L-asparaginase 2"/>
    <property type="match status" value="1"/>
</dbReference>
<evidence type="ECO:0000256" key="7">
    <source>
        <dbReference type="PROSITE-ProRule" id="PRU10100"/>
    </source>
</evidence>
<dbReference type="GO" id="GO:0009066">
    <property type="term" value="P:aspartate family amino acid metabolic process"/>
    <property type="evidence" value="ECO:0007669"/>
    <property type="project" value="UniProtKB-ARBA"/>
</dbReference>
<dbReference type="PIRSF" id="PIRSF001220">
    <property type="entry name" value="L-ASNase_gatD"/>
    <property type="match status" value="1"/>
</dbReference>
<protein>
    <recommendedName>
        <fullName evidence="2">asparaginase</fullName>
        <ecNumber evidence="2">3.5.1.1</ecNumber>
    </recommendedName>
</protein>
<feature type="domain" description="Asparaginase/glutaminase C-terminal" evidence="9">
    <location>
        <begin position="232"/>
        <end position="348"/>
    </location>
</feature>
<dbReference type="PANTHER" id="PTHR11707">
    <property type="entry name" value="L-ASPARAGINASE"/>
    <property type="match status" value="1"/>
</dbReference>
<dbReference type="InterPro" id="IPR006034">
    <property type="entry name" value="Asparaginase/glutaminase-like"/>
</dbReference>
<dbReference type="PROSITE" id="PS00144">
    <property type="entry name" value="ASN_GLN_ASE_1"/>
    <property type="match status" value="1"/>
</dbReference>
<evidence type="ECO:0000256" key="5">
    <source>
        <dbReference type="PIRSR" id="PIRSR001220-2"/>
    </source>
</evidence>
<comment type="caution">
    <text evidence="10">The sequence shown here is derived from an EMBL/GenBank/DDBJ whole genome shotgun (WGS) entry which is preliminary data.</text>
</comment>
<feature type="active site" description="O-isoaspartyl threonine intermediate" evidence="4">
    <location>
        <position position="31"/>
    </location>
</feature>
<evidence type="ECO:0000259" key="8">
    <source>
        <dbReference type="Pfam" id="PF00710"/>
    </source>
</evidence>
<feature type="domain" description="L-asparaginase N-terminal" evidence="8">
    <location>
        <begin position="23"/>
        <end position="214"/>
    </location>
</feature>
<dbReference type="PROSITE" id="PS51732">
    <property type="entry name" value="ASN_GLN_ASE_3"/>
    <property type="match status" value="1"/>
</dbReference>
<proteinExistence type="inferred from homology"/>
<dbReference type="InterPro" id="IPR027473">
    <property type="entry name" value="L-asparaginase_C"/>
</dbReference>
<evidence type="ECO:0000256" key="6">
    <source>
        <dbReference type="PROSITE-ProRule" id="PRU10099"/>
    </source>
</evidence>
<dbReference type="EMBL" id="QGDO01000002">
    <property type="protein sequence ID" value="PWJ42929.1"/>
    <property type="molecule type" value="Genomic_DNA"/>
</dbReference>
<sequence>MSVEYYKTVNINTTKPNSSGTSILIIYTGGTIGMDHDAETGSLVPFDFEKIIDKVPELKRFDLGLTVISFDPLLDSSDVGVNHWAILSRLIEDFYDDYSGFVILHGTDTMAYTASALSFMLENLSKPVILTGGQLPIGSPRTDARENLISALEIASTTDEKGDALVQEVCICFDNKLLRGNRAKKVQNFNFTAFKSYNYPALAEAGIHIEYQRNLLFKQKGIFKICTQMDENVIILKLFPGMTKSYFDALLNTPNLKGVILETFGAGNAPTLPWVTEALKAAVDNDIVVVNISQCTGGMVQQGLYAAGSHLEAIGVVGGGDMTTEAAITKLMYLFAVSKSTEEVKKWMQLSLRGELSDSERFVG</sequence>
<evidence type="ECO:0000256" key="2">
    <source>
        <dbReference type="ARBA" id="ARBA00012920"/>
    </source>
</evidence>
<reference evidence="10 11" key="1">
    <citation type="submission" date="2018-03" db="EMBL/GenBank/DDBJ databases">
        <title>Genomic Encyclopedia of Archaeal and Bacterial Type Strains, Phase II (KMG-II): from individual species to whole genera.</title>
        <authorList>
            <person name="Goeker M."/>
        </authorList>
    </citation>
    <scope>NUCLEOTIDE SEQUENCE [LARGE SCALE GENOMIC DNA]</scope>
    <source>
        <strain evidence="10 11">DSM 28229</strain>
    </source>
</reference>
<name>A0A315ZCU7_SEDFL</name>
<dbReference type="Proteomes" id="UP000245535">
    <property type="component" value="Unassembled WGS sequence"/>
</dbReference>
<feature type="active site" evidence="6">
    <location>
        <position position="31"/>
    </location>
</feature>
<comment type="similarity">
    <text evidence="1">Belongs to the asparaginase 1 family.</text>
</comment>
<dbReference type="Pfam" id="PF17763">
    <property type="entry name" value="Asparaginase_C"/>
    <property type="match status" value="1"/>
</dbReference>
<dbReference type="AlphaFoldDB" id="A0A315ZCU7"/>
<evidence type="ECO:0000256" key="4">
    <source>
        <dbReference type="PIRSR" id="PIRSR001220-1"/>
    </source>
</evidence>
<dbReference type="NCBIfam" id="TIGR00519">
    <property type="entry name" value="asnASE_I"/>
    <property type="match status" value="1"/>
</dbReference>
<dbReference type="PANTHER" id="PTHR11707:SF28">
    <property type="entry name" value="60 KDA LYSOPHOSPHOLIPASE"/>
    <property type="match status" value="1"/>
</dbReference>
<keyword evidence="3" id="KW-0378">Hydrolase</keyword>
<evidence type="ECO:0000256" key="3">
    <source>
        <dbReference type="ARBA" id="ARBA00022801"/>
    </source>
</evidence>
<evidence type="ECO:0000256" key="1">
    <source>
        <dbReference type="ARBA" id="ARBA00010518"/>
    </source>
</evidence>
<dbReference type="InterPro" id="IPR040919">
    <property type="entry name" value="Asparaginase_C"/>
</dbReference>
<keyword evidence="11" id="KW-1185">Reference proteome</keyword>
<dbReference type="PIRSF" id="PIRSF500176">
    <property type="entry name" value="L_ASNase"/>
    <property type="match status" value="1"/>
</dbReference>
<dbReference type="OrthoDB" id="9788068at2"/>
<dbReference type="Gene3D" id="3.40.50.1170">
    <property type="entry name" value="L-asparaginase, N-terminal domain"/>
    <property type="match status" value="1"/>
</dbReference>
<dbReference type="SMART" id="SM00870">
    <property type="entry name" value="Asparaginase"/>
    <property type="match status" value="1"/>
</dbReference>
<dbReference type="InterPro" id="IPR041725">
    <property type="entry name" value="L-asparaginase_I"/>
</dbReference>
<dbReference type="InterPro" id="IPR020827">
    <property type="entry name" value="Asparaginase/glutaminase_AS1"/>
</dbReference>
<dbReference type="Pfam" id="PF00710">
    <property type="entry name" value="Asparaginase"/>
    <property type="match status" value="1"/>
</dbReference>
<evidence type="ECO:0000313" key="11">
    <source>
        <dbReference type="Proteomes" id="UP000245535"/>
    </source>
</evidence>
<dbReference type="FunFam" id="3.40.50.40:FF:000001">
    <property type="entry name" value="L-asparaginase 1"/>
    <property type="match status" value="1"/>
</dbReference>
<dbReference type="SUPFAM" id="SSF53774">
    <property type="entry name" value="Glutaminase/Asparaginase"/>
    <property type="match status" value="1"/>
</dbReference>
<dbReference type="EC" id="3.5.1.1" evidence="2"/>
<feature type="active site" evidence="7">
    <location>
        <position position="107"/>
    </location>
</feature>
<dbReference type="InterPro" id="IPR027474">
    <property type="entry name" value="L-asparaginase_N"/>
</dbReference>
<dbReference type="InterPro" id="IPR037152">
    <property type="entry name" value="L-asparaginase_N_sf"/>
</dbReference>
<evidence type="ECO:0000259" key="9">
    <source>
        <dbReference type="Pfam" id="PF17763"/>
    </source>
</evidence>
<dbReference type="SFLD" id="SFLDS00057">
    <property type="entry name" value="Glutaminase/Asparaginase"/>
    <property type="match status" value="1"/>
</dbReference>
<gene>
    <name evidence="10" type="ORF">BC781_102476</name>
</gene>
<feature type="binding site" evidence="5">
    <location>
        <begin position="107"/>
        <end position="108"/>
    </location>
    <ligand>
        <name>substrate</name>
    </ligand>
</feature>